<dbReference type="EMBL" id="LCDA01000013">
    <property type="protein sequence ID" value="KKS42433.1"/>
    <property type="molecule type" value="Genomic_DNA"/>
</dbReference>
<keyword evidence="3 7" id="KW-0067">ATP-binding</keyword>
<evidence type="ECO:0000256" key="1">
    <source>
        <dbReference type="ARBA" id="ARBA00022491"/>
    </source>
</evidence>
<dbReference type="PROSITE" id="PS51161">
    <property type="entry name" value="ATP_CONE"/>
    <property type="match status" value="1"/>
</dbReference>
<organism evidence="9 10">
    <name type="scientific">Candidatus Collierbacteria bacterium GW2011_GWA2_42_17</name>
    <dbReference type="NCBI Taxonomy" id="1618378"/>
    <lineage>
        <taxon>Bacteria</taxon>
        <taxon>Candidatus Collieribacteriota</taxon>
    </lineage>
</organism>
<protein>
    <submittedName>
        <fullName evidence="9">Transcriptional repressor NrdR</fullName>
    </submittedName>
</protein>
<dbReference type="InterPro" id="IPR003796">
    <property type="entry name" value="RNR_NrdR-like"/>
</dbReference>
<keyword evidence="1" id="KW-0678">Repressor</keyword>
<dbReference type="Pfam" id="PF03477">
    <property type="entry name" value="ATP-cone"/>
    <property type="match status" value="1"/>
</dbReference>
<evidence type="ECO:0000313" key="9">
    <source>
        <dbReference type="EMBL" id="KKS42433.1"/>
    </source>
</evidence>
<feature type="domain" description="ATP-cone" evidence="8">
    <location>
        <begin position="49"/>
        <end position="143"/>
    </location>
</feature>
<gene>
    <name evidence="9" type="ORF">UV06_C0013G0010</name>
</gene>
<dbReference type="InterPro" id="IPR005144">
    <property type="entry name" value="ATP-cone_dom"/>
</dbReference>
<proteinExistence type="predicted"/>
<keyword evidence="5" id="KW-0238">DNA-binding</keyword>
<evidence type="ECO:0000256" key="2">
    <source>
        <dbReference type="ARBA" id="ARBA00022741"/>
    </source>
</evidence>
<sequence length="163" mass="18799">MKCPFCDSDQLIVTNSRPTKNEMEIWRRRKCLHCGGLLTTHEKIDLSYITIVKRSGKRVKYNRAKLYSGIYQAVAATKKIDRGTAGDISEKIMQLIEKEIVGLKLKEMSSERIFEVTTKVLKRDYPDSCLRYIAYFSKTKTFHDLALGLFSPLENPDTTPEDR</sequence>
<keyword evidence="6" id="KW-0804">Transcription</keyword>
<evidence type="ECO:0000313" key="10">
    <source>
        <dbReference type="Proteomes" id="UP000033854"/>
    </source>
</evidence>
<dbReference type="GO" id="GO:0003677">
    <property type="term" value="F:DNA binding"/>
    <property type="evidence" value="ECO:0007669"/>
    <property type="project" value="UniProtKB-KW"/>
</dbReference>
<evidence type="ECO:0000256" key="3">
    <source>
        <dbReference type="ARBA" id="ARBA00022840"/>
    </source>
</evidence>
<comment type="caution">
    <text evidence="9">The sequence shown here is derived from an EMBL/GenBank/DDBJ whole genome shotgun (WGS) entry which is preliminary data.</text>
</comment>
<evidence type="ECO:0000259" key="8">
    <source>
        <dbReference type="PROSITE" id="PS51161"/>
    </source>
</evidence>
<evidence type="ECO:0000256" key="4">
    <source>
        <dbReference type="ARBA" id="ARBA00023015"/>
    </source>
</evidence>
<evidence type="ECO:0000256" key="6">
    <source>
        <dbReference type="ARBA" id="ARBA00023163"/>
    </source>
</evidence>
<dbReference type="GO" id="GO:0005524">
    <property type="term" value="F:ATP binding"/>
    <property type="evidence" value="ECO:0007669"/>
    <property type="project" value="UniProtKB-UniRule"/>
</dbReference>
<reference evidence="9 10" key="1">
    <citation type="journal article" date="2015" name="Nature">
        <title>rRNA introns, odd ribosomes, and small enigmatic genomes across a large radiation of phyla.</title>
        <authorList>
            <person name="Brown C.T."/>
            <person name="Hug L.A."/>
            <person name="Thomas B.C."/>
            <person name="Sharon I."/>
            <person name="Castelle C.J."/>
            <person name="Singh A."/>
            <person name="Wilkins M.J."/>
            <person name="Williams K.H."/>
            <person name="Banfield J.F."/>
        </authorList>
    </citation>
    <scope>NUCLEOTIDE SEQUENCE [LARGE SCALE GENOMIC DNA]</scope>
</reference>
<evidence type="ECO:0000256" key="5">
    <source>
        <dbReference type="ARBA" id="ARBA00023125"/>
    </source>
</evidence>
<evidence type="ECO:0000256" key="7">
    <source>
        <dbReference type="PROSITE-ProRule" id="PRU00492"/>
    </source>
</evidence>
<dbReference type="GO" id="GO:0045892">
    <property type="term" value="P:negative regulation of DNA-templated transcription"/>
    <property type="evidence" value="ECO:0007669"/>
    <property type="project" value="InterPro"/>
</dbReference>
<name>A0A0G1BYE0_9BACT</name>
<dbReference type="PANTHER" id="PTHR30455:SF2">
    <property type="entry name" value="TRANSCRIPTIONAL REPRESSOR NRDR"/>
    <property type="match status" value="1"/>
</dbReference>
<dbReference type="AlphaFoldDB" id="A0A0G1BYE0"/>
<dbReference type="InterPro" id="IPR055173">
    <property type="entry name" value="NrdR-like_N"/>
</dbReference>
<accession>A0A0G1BYE0</accession>
<keyword evidence="2 7" id="KW-0547">Nucleotide-binding</keyword>
<dbReference type="Pfam" id="PF22811">
    <property type="entry name" value="Zn_ribbon_NrdR"/>
    <property type="match status" value="1"/>
</dbReference>
<dbReference type="PANTHER" id="PTHR30455">
    <property type="entry name" value="TRANSCRIPTIONAL REPRESSOR NRDR"/>
    <property type="match status" value="1"/>
</dbReference>
<dbReference type="Proteomes" id="UP000033854">
    <property type="component" value="Unassembled WGS sequence"/>
</dbReference>
<dbReference type="GO" id="GO:0008270">
    <property type="term" value="F:zinc ion binding"/>
    <property type="evidence" value="ECO:0007669"/>
    <property type="project" value="InterPro"/>
</dbReference>
<keyword evidence="4" id="KW-0805">Transcription regulation</keyword>